<feature type="region of interest" description="Disordered" evidence="1">
    <location>
        <begin position="146"/>
        <end position="187"/>
    </location>
</feature>
<organism evidence="2 3">
    <name type="scientific">Hymenobacter ginsengisoli</name>
    <dbReference type="NCBI Taxonomy" id="1051626"/>
    <lineage>
        <taxon>Bacteria</taxon>
        <taxon>Pseudomonadati</taxon>
        <taxon>Bacteroidota</taxon>
        <taxon>Cytophagia</taxon>
        <taxon>Cytophagales</taxon>
        <taxon>Hymenobacteraceae</taxon>
        <taxon>Hymenobacter</taxon>
    </lineage>
</organism>
<comment type="caution">
    <text evidence="2">The sequence shown here is derived from an EMBL/GenBank/DDBJ whole genome shotgun (WGS) entry which is preliminary data.</text>
</comment>
<dbReference type="Pfam" id="PF02620">
    <property type="entry name" value="YceD"/>
    <property type="match status" value="1"/>
</dbReference>
<proteinExistence type="predicted"/>
<dbReference type="Proteomes" id="UP001501243">
    <property type="component" value="Unassembled WGS sequence"/>
</dbReference>
<evidence type="ECO:0000313" key="2">
    <source>
        <dbReference type="EMBL" id="GAA4505221.1"/>
    </source>
</evidence>
<protein>
    <submittedName>
        <fullName evidence="2">DUF177 domain-containing protein</fullName>
    </submittedName>
</protein>
<accession>A0ABP8QMN5</accession>
<keyword evidence="3" id="KW-1185">Reference proteome</keyword>
<dbReference type="EMBL" id="BAABGQ010000008">
    <property type="protein sequence ID" value="GAA4505221.1"/>
    <property type="molecule type" value="Genomic_DNA"/>
</dbReference>
<name>A0ABP8QMN5_9BACT</name>
<dbReference type="InterPro" id="IPR003772">
    <property type="entry name" value="YceD"/>
</dbReference>
<evidence type="ECO:0000313" key="3">
    <source>
        <dbReference type="Proteomes" id="UP001501243"/>
    </source>
</evidence>
<sequence>MPPVIRLTVKKDSQFDLPIARLSLKTHHFAFELGRAFFEQFDPKGEFIADGNLHADITLDKTERVITIGSHITGTVRLTCDRSLDEFDHPLDIENQLLVRYGDEPKELDDDVLQVTPETLTLNIAQHLYDYIGLALPMKKLHPRFQNEADDDPEAETKLIFSTRPEGGNPDDDELDDPRWAALKNLN</sequence>
<reference evidence="3" key="1">
    <citation type="journal article" date="2019" name="Int. J. Syst. Evol. Microbiol.">
        <title>The Global Catalogue of Microorganisms (GCM) 10K type strain sequencing project: providing services to taxonomists for standard genome sequencing and annotation.</title>
        <authorList>
            <consortium name="The Broad Institute Genomics Platform"/>
            <consortium name="The Broad Institute Genome Sequencing Center for Infectious Disease"/>
            <person name="Wu L."/>
            <person name="Ma J."/>
        </authorList>
    </citation>
    <scope>NUCLEOTIDE SEQUENCE [LARGE SCALE GENOMIC DNA]</scope>
    <source>
        <strain evidence="3">JCM 17841</strain>
    </source>
</reference>
<evidence type="ECO:0000256" key="1">
    <source>
        <dbReference type="SAM" id="MobiDB-lite"/>
    </source>
</evidence>
<gene>
    <name evidence="2" type="ORF">GCM10023172_32720</name>
</gene>